<dbReference type="Pfam" id="PF00205">
    <property type="entry name" value="TPP_enzyme_M"/>
    <property type="match status" value="1"/>
</dbReference>
<dbReference type="PANTHER" id="PTHR18968">
    <property type="entry name" value="THIAMINE PYROPHOSPHATE ENZYMES"/>
    <property type="match status" value="1"/>
</dbReference>
<evidence type="ECO:0000256" key="1">
    <source>
        <dbReference type="ARBA" id="ARBA00001946"/>
    </source>
</evidence>
<dbReference type="Gene3D" id="3.40.50.970">
    <property type="match status" value="2"/>
</dbReference>
<evidence type="ECO:0000256" key="2">
    <source>
        <dbReference type="ARBA" id="ARBA00001964"/>
    </source>
</evidence>
<dbReference type="InterPro" id="IPR012001">
    <property type="entry name" value="Thiamin_PyroP_enz_TPP-bd_dom"/>
</dbReference>
<evidence type="ECO:0000259" key="7">
    <source>
        <dbReference type="Pfam" id="PF00205"/>
    </source>
</evidence>
<evidence type="ECO:0000256" key="6">
    <source>
        <dbReference type="RuleBase" id="RU362132"/>
    </source>
</evidence>
<dbReference type="FunFam" id="3.40.50.970:FF:000007">
    <property type="entry name" value="Acetolactate synthase"/>
    <property type="match status" value="1"/>
</dbReference>
<evidence type="ECO:0000256" key="3">
    <source>
        <dbReference type="ARBA" id="ARBA00007812"/>
    </source>
</evidence>
<dbReference type="GO" id="GO:0009099">
    <property type="term" value="P:L-valine biosynthetic process"/>
    <property type="evidence" value="ECO:0007669"/>
    <property type="project" value="TreeGrafter"/>
</dbReference>
<comment type="cofactor">
    <cofactor evidence="2">
        <name>thiamine diphosphate</name>
        <dbReference type="ChEBI" id="CHEBI:58937"/>
    </cofactor>
</comment>
<keyword evidence="4" id="KW-0479">Metal-binding</keyword>
<dbReference type="GO" id="GO:0005948">
    <property type="term" value="C:acetolactate synthase complex"/>
    <property type="evidence" value="ECO:0007669"/>
    <property type="project" value="TreeGrafter"/>
</dbReference>
<dbReference type="Pfam" id="PF02775">
    <property type="entry name" value="TPP_enzyme_C"/>
    <property type="match status" value="1"/>
</dbReference>
<keyword evidence="11" id="KW-1185">Reference proteome</keyword>
<proteinExistence type="inferred from homology"/>
<dbReference type="HOGENOM" id="CLU_013748_3_3_12"/>
<dbReference type="RefSeq" id="WP_014801846.1">
    <property type="nucleotide sequence ID" value="NC_018020.1"/>
</dbReference>
<feature type="domain" description="Thiamine pyrophosphate enzyme TPP-binding" evidence="8">
    <location>
        <begin position="415"/>
        <end position="563"/>
    </location>
</feature>
<dbReference type="SUPFAM" id="SSF52467">
    <property type="entry name" value="DHS-like NAD/FAD-binding domain"/>
    <property type="match status" value="1"/>
</dbReference>
<dbReference type="Proteomes" id="UP000006048">
    <property type="component" value="Chromosome"/>
</dbReference>
<evidence type="ECO:0000256" key="5">
    <source>
        <dbReference type="ARBA" id="ARBA00023052"/>
    </source>
</evidence>
<name>I4B221_TURPD</name>
<evidence type="ECO:0000313" key="11">
    <source>
        <dbReference type="Proteomes" id="UP000006048"/>
    </source>
</evidence>
<accession>I4B221</accession>
<evidence type="ECO:0000259" key="9">
    <source>
        <dbReference type="Pfam" id="PF02776"/>
    </source>
</evidence>
<dbReference type="PANTHER" id="PTHR18968:SF166">
    <property type="entry name" value="2-HYDROXYACYL-COA LYASE 2"/>
    <property type="match status" value="1"/>
</dbReference>
<gene>
    <name evidence="10" type="ordered locus">Turpa_0677</name>
</gene>
<keyword evidence="5 6" id="KW-0786">Thiamine pyrophosphate</keyword>
<dbReference type="InterPro" id="IPR029061">
    <property type="entry name" value="THDP-binding"/>
</dbReference>
<dbReference type="STRING" id="869212.Turpa_0677"/>
<evidence type="ECO:0000256" key="4">
    <source>
        <dbReference type="ARBA" id="ARBA00022723"/>
    </source>
</evidence>
<sequence length="577" mass="62840">MNGAEIAARVIAAHKVDALFTLIGGHVSPILVESKRRGIRVVDTRHEVNAVFAADAWARLRGVPGVAVVTAGPGVTNTITAMRNALMAQSPVVLIGGATATALRGRGSLQDIDQIKLIKSNVKRAFRVNRLKQIAPTLTKAFAVAAGGVPGPVFVEIPVDLLYEEKIVREWYAEAAPKGKSLVAKLTRSYLKFHVARLFGAAKSVTIPQPTENQPHFISDNLLSKIERALAKAERPLVLAGSQVLRDAREATRVRDALEHLGVPVYLSGMARGLLGEKNPLQFKQKRKEALRECDLVILLGVPADFRLNYGAHINRRAFQINVNLDRHDLKKNKRPDIAARVDAGTLLIKLREKGIRADAQRLIGWKNTLAEREKAREAEITKSAQQKMKFINPVDFFLKAAPVLAKKTILIADGGDFVATGAYALRPGGPLTWLDPGVFGTLGVGAGFALGAKVARPDYDVVILYGDGSAGYSIMEFDTFVRHKLPVGAIIGNDACWTQIYRDQIEFLKDDVACMLNYSHYEEISKTFGGAGMTISKPAQIKTGLAALKKSLAKKQPFILNVLIGRSEFRKGSISM</sequence>
<dbReference type="InterPro" id="IPR000399">
    <property type="entry name" value="TPP-bd_CS"/>
</dbReference>
<dbReference type="EMBL" id="CP002959">
    <property type="protein sequence ID" value="AFM11328.1"/>
    <property type="molecule type" value="Genomic_DNA"/>
</dbReference>
<feature type="domain" description="Thiamine pyrophosphate enzyme central" evidence="7">
    <location>
        <begin position="225"/>
        <end position="350"/>
    </location>
</feature>
<organism evidence="10 11">
    <name type="scientific">Turneriella parva (strain ATCC BAA-1111 / DSM 21527 / NCTC 11395 / H)</name>
    <name type="common">Leptospira parva</name>
    <dbReference type="NCBI Taxonomy" id="869212"/>
    <lineage>
        <taxon>Bacteria</taxon>
        <taxon>Pseudomonadati</taxon>
        <taxon>Spirochaetota</taxon>
        <taxon>Spirochaetia</taxon>
        <taxon>Leptospirales</taxon>
        <taxon>Leptospiraceae</taxon>
        <taxon>Turneriella</taxon>
    </lineage>
</organism>
<dbReference type="InterPro" id="IPR045229">
    <property type="entry name" value="TPP_enz"/>
</dbReference>
<protein>
    <submittedName>
        <fullName evidence="10">Thiamine pyrophosphate TPP-binding domain-containing protein</fullName>
    </submittedName>
</protein>
<dbReference type="GO" id="GO:0050660">
    <property type="term" value="F:flavin adenine dinucleotide binding"/>
    <property type="evidence" value="ECO:0007669"/>
    <property type="project" value="TreeGrafter"/>
</dbReference>
<dbReference type="GO" id="GO:0003984">
    <property type="term" value="F:acetolactate synthase activity"/>
    <property type="evidence" value="ECO:0007669"/>
    <property type="project" value="TreeGrafter"/>
</dbReference>
<dbReference type="KEGG" id="tpx:Turpa_0677"/>
<dbReference type="InterPro" id="IPR012000">
    <property type="entry name" value="Thiamin_PyroP_enz_cen_dom"/>
</dbReference>
<dbReference type="InterPro" id="IPR029035">
    <property type="entry name" value="DHS-like_NAD/FAD-binding_dom"/>
</dbReference>
<dbReference type="Pfam" id="PF02776">
    <property type="entry name" value="TPP_enzyme_N"/>
    <property type="match status" value="1"/>
</dbReference>
<comment type="cofactor">
    <cofactor evidence="1">
        <name>Mg(2+)</name>
        <dbReference type="ChEBI" id="CHEBI:18420"/>
    </cofactor>
</comment>
<dbReference type="GO" id="GO:0000287">
    <property type="term" value="F:magnesium ion binding"/>
    <property type="evidence" value="ECO:0007669"/>
    <property type="project" value="InterPro"/>
</dbReference>
<dbReference type="OrthoDB" id="4494979at2"/>
<feature type="domain" description="Thiamine pyrophosphate enzyme N-terminal TPP-binding" evidence="9">
    <location>
        <begin position="1"/>
        <end position="116"/>
    </location>
</feature>
<dbReference type="CDD" id="cd07035">
    <property type="entry name" value="TPP_PYR_POX_like"/>
    <property type="match status" value="1"/>
</dbReference>
<dbReference type="SUPFAM" id="SSF52518">
    <property type="entry name" value="Thiamin diphosphate-binding fold (THDP-binding)"/>
    <property type="match status" value="2"/>
</dbReference>
<dbReference type="InterPro" id="IPR011766">
    <property type="entry name" value="TPP_enzyme_TPP-bd"/>
</dbReference>
<comment type="similarity">
    <text evidence="3 6">Belongs to the TPP enzyme family.</text>
</comment>
<evidence type="ECO:0000259" key="8">
    <source>
        <dbReference type="Pfam" id="PF02775"/>
    </source>
</evidence>
<dbReference type="Gene3D" id="3.40.50.1220">
    <property type="entry name" value="TPP-binding domain"/>
    <property type="match status" value="1"/>
</dbReference>
<reference evidence="10 11" key="1">
    <citation type="submission" date="2012-06" db="EMBL/GenBank/DDBJ databases">
        <title>The complete chromosome of genome of Turneriella parva DSM 21527.</title>
        <authorList>
            <consortium name="US DOE Joint Genome Institute (JGI-PGF)"/>
            <person name="Lucas S."/>
            <person name="Han J."/>
            <person name="Lapidus A."/>
            <person name="Bruce D."/>
            <person name="Goodwin L."/>
            <person name="Pitluck S."/>
            <person name="Peters L."/>
            <person name="Kyrpides N."/>
            <person name="Mavromatis K."/>
            <person name="Ivanova N."/>
            <person name="Mikhailova N."/>
            <person name="Chertkov O."/>
            <person name="Detter J.C."/>
            <person name="Tapia R."/>
            <person name="Han C."/>
            <person name="Land M."/>
            <person name="Hauser L."/>
            <person name="Markowitz V."/>
            <person name="Cheng J.-F."/>
            <person name="Hugenholtz P."/>
            <person name="Woyke T."/>
            <person name="Wu D."/>
            <person name="Gronow S."/>
            <person name="Wellnitz S."/>
            <person name="Brambilla E."/>
            <person name="Klenk H.-P."/>
            <person name="Eisen J.A."/>
        </authorList>
    </citation>
    <scope>NUCLEOTIDE SEQUENCE [LARGE SCALE GENOMIC DNA]</scope>
    <source>
        <strain evidence="11">ATCC BAA-1111 / DSM 21527 / NCTC 11395 / H</strain>
    </source>
</reference>
<dbReference type="AlphaFoldDB" id="I4B221"/>
<dbReference type="CDD" id="cd02004">
    <property type="entry name" value="TPP_BZL_OCoD_HPCL"/>
    <property type="match status" value="1"/>
</dbReference>
<dbReference type="GO" id="GO:0009097">
    <property type="term" value="P:isoleucine biosynthetic process"/>
    <property type="evidence" value="ECO:0007669"/>
    <property type="project" value="TreeGrafter"/>
</dbReference>
<dbReference type="PROSITE" id="PS00187">
    <property type="entry name" value="TPP_ENZYMES"/>
    <property type="match status" value="1"/>
</dbReference>
<dbReference type="GO" id="GO:0030976">
    <property type="term" value="F:thiamine pyrophosphate binding"/>
    <property type="evidence" value="ECO:0007669"/>
    <property type="project" value="InterPro"/>
</dbReference>
<evidence type="ECO:0000313" key="10">
    <source>
        <dbReference type="EMBL" id="AFM11328.1"/>
    </source>
</evidence>